<evidence type="ECO:0000256" key="6">
    <source>
        <dbReference type="ARBA" id="ARBA00022692"/>
    </source>
</evidence>
<feature type="transmembrane region" description="Helical" evidence="9">
    <location>
        <begin position="47"/>
        <end position="69"/>
    </location>
</feature>
<dbReference type="OrthoDB" id="9811967at2"/>
<keyword evidence="8 9" id="KW-0472">Membrane</keyword>
<organism evidence="10 11">
    <name type="scientific">Pontivivens marinum</name>
    <dbReference type="NCBI Taxonomy" id="1690039"/>
    <lineage>
        <taxon>Bacteria</taxon>
        <taxon>Pseudomonadati</taxon>
        <taxon>Pseudomonadota</taxon>
        <taxon>Alphaproteobacteria</taxon>
        <taxon>Rhodobacterales</taxon>
        <taxon>Paracoccaceae</taxon>
        <taxon>Pontivivens</taxon>
    </lineage>
</organism>
<dbReference type="Proteomes" id="UP000220034">
    <property type="component" value="Unassembled WGS sequence"/>
</dbReference>
<dbReference type="GO" id="GO:0005886">
    <property type="term" value="C:plasma membrane"/>
    <property type="evidence" value="ECO:0007669"/>
    <property type="project" value="UniProtKB-SubCell"/>
</dbReference>
<feature type="transmembrane region" description="Helical" evidence="9">
    <location>
        <begin position="142"/>
        <end position="163"/>
    </location>
</feature>
<evidence type="ECO:0000256" key="2">
    <source>
        <dbReference type="ARBA" id="ARBA00004953"/>
    </source>
</evidence>
<keyword evidence="6 9" id="KW-0812">Transmembrane</keyword>
<comment type="similarity">
    <text evidence="3 9">Belongs to the CobD/CbiB family.</text>
</comment>
<proteinExistence type="inferred from homology"/>
<accession>A0A2C9CMV3</accession>
<dbReference type="UniPathway" id="UPA00148"/>
<evidence type="ECO:0000256" key="4">
    <source>
        <dbReference type="ARBA" id="ARBA00022475"/>
    </source>
</evidence>
<reference evidence="11" key="1">
    <citation type="submission" date="2017-09" db="EMBL/GenBank/DDBJ databases">
        <authorList>
            <person name="Varghese N."/>
            <person name="Submissions S."/>
        </authorList>
    </citation>
    <scope>NUCLEOTIDE SEQUENCE [LARGE SCALE GENOMIC DNA]</scope>
    <source>
        <strain evidence="11">C7</strain>
    </source>
</reference>
<name>A0A2C9CMV3_9RHOB</name>
<evidence type="ECO:0000313" key="10">
    <source>
        <dbReference type="EMBL" id="SOH92542.1"/>
    </source>
</evidence>
<dbReference type="PANTHER" id="PTHR34308">
    <property type="entry name" value="COBALAMIN BIOSYNTHESIS PROTEIN CBIB"/>
    <property type="match status" value="1"/>
</dbReference>
<dbReference type="InterPro" id="IPR004485">
    <property type="entry name" value="Cobalamin_biosynth_CobD/CbiB"/>
</dbReference>
<dbReference type="PANTHER" id="PTHR34308:SF1">
    <property type="entry name" value="COBALAMIN BIOSYNTHESIS PROTEIN CBIB"/>
    <property type="match status" value="1"/>
</dbReference>
<evidence type="ECO:0000256" key="9">
    <source>
        <dbReference type="HAMAP-Rule" id="MF_00024"/>
    </source>
</evidence>
<dbReference type="Pfam" id="PF03186">
    <property type="entry name" value="CobD_Cbib"/>
    <property type="match status" value="1"/>
</dbReference>
<evidence type="ECO:0000256" key="7">
    <source>
        <dbReference type="ARBA" id="ARBA00022989"/>
    </source>
</evidence>
<dbReference type="GO" id="GO:0009236">
    <property type="term" value="P:cobalamin biosynthetic process"/>
    <property type="evidence" value="ECO:0007669"/>
    <property type="project" value="UniProtKB-UniRule"/>
</dbReference>
<gene>
    <name evidence="9" type="primary">cobD</name>
    <name evidence="10" type="ORF">SAMN06273572_101389</name>
</gene>
<dbReference type="GO" id="GO:0048472">
    <property type="term" value="F:threonine-phosphate decarboxylase activity"/>
    <property type="evidence" value="ECO:0007669"/>
    <property type="project" value="InterPro"/>
</dbReference>
<dbReference type="EMBL" id="OCTN01000001">
    <property type="protein sequence ID" value="SOH92542.1"/>
    <property type="molecule type" value="Genomic_DNA"/>
</dbReference>
<evidence type="ECO:0000256" key="3">
    <source>
        <dbReference type="ARBA" id="ARBA00006263"/>
    </source>
</evidence>
<protein>
    <recommendedName>
        <fullName evidence="9">Cobalamin biosynthesis protein CobD</fullName>
    </recommendedName>
</protein>
<keyword evidence="4 9" id="KW-1003">Cell membrane</keyword>
<keyword evidence="11" id="KW-1185">Reference proteome</keyword>
<keyword evidence="7 9" id="KW-1133">Transmembrane helix</keyword>
<sequence length="295" mass="31593">MILTLALILDAVVGEPNWLWSRVPHPAVLLGRFVSYLERRLNNRTRITGVAALACLITVAGVAGWILALLPTPFQIVIVAILLAQNSLTAHVRAVAQGLAESLPAGRRAVSMIVGRNTQTLSEPAIARAAIESGAENLSDGVIAPALWFAVAGIPGLLIYKAVNTADSMIGHRSEQYEAFGWASARLDDLLNLIPARLTGALIATACLAPRAWDVMRRDAGKHRSPNAGWPEGAMAGALNIRLSGPRHYAEGPSADPWLNATGRDPMRGDIARAVTAMWRAWTLFLLLCAIGWLL</sequence>
<feature type="transmembrane region" description="Helical" evidence="9">
    <location>
        <begin position="277"/>
        <end position="294"/>
    </location>
</feature>
<comment type="caution">
    <text evidence="9">Lacks conserved residue(s) required for the propagation of feature annotation.</text>
</comment>
<dbReference type="NCBIfam" id="TIGR00380">
    <property type="entry name" value="cobal_cbiB"/>
    <property type="match status" value="1"/>
</dbReference>
<evidence type="ECO:0000256" key="5">
    <source>
        <dbReference type="ARBA" id="ARBA00022573"/>
    </source>
</evidence>
<evidence type="ECO:0000256" key="1">
    <source>
        <dbReference type="ARBA" id="ARBA00004651"/>
    </source>
</evidence>
<dbReference type="GO" id="GO:0015420">
    <property type="term" value="F:ABC-type vitamin B12 transporter activity"/>
    <property type="evidence" value="ECO:0007669"/>
    <property type="project" value="UniProtKB-UniRule"/>
</dbReference>
<keyword evidence="5 9" id="KW-0169">Cobalamin biosynthesis</keyword>
<comment type="pathway">
    <text evidence="2 9">Cofactor biosynthesis; adenosylcobalamin biosynthesis.</text>
</comment>
<dbReference type="RefSeq" id="WP_097928116.1">
    <property type="nucleotide sequence ID" value="NZ_OCTN01000001.1"/>
</dbReference>
<comment type="function">
    <text evidence="9">Converts cobyric acid to cobinamide by the addition of aminopropanol on the F carboxylic group.</text>
</comment>
<evidence type="ECO:0000256" key="8">
    <source>
        <dbReference type="ARBA" id="ARBA00023136"/>
    </source>
</evidence>
<dbReference type="HAMAP" id="MF_00024">
    <property type="entry name" value="CobD_CbiB"/>
    <property type="match status" value="1"/>
</dbReference>
<comment type="subcellular location">
    <subcellularLocation>
        <location evidence="1 9">Cell membrane</location>
        <topology evidence="1 9">Multi-pass membrane protein</topology>
    </subcellularLocation>
</comment>
<dbReference type="AlphaFoldDB" id="A0A2C9CMV3"/>
<evidence type="ECO:0000313" key="11">
    <source>
        <dbReference type="Proteomes" id="UP000220034"/>
    </source>
</evidence>